<sequence>MATVLVAEDDQDHQRLIAGVVRRLGHDVTVADDGRAALVAAAHRRPDLVVADVDMPEMDGLQLCRALQGDPVFAGVPVVLVTALSMIDDRRLRDSGAREVIRKPFTLQELSTALTRHLVDASAGPDGDRPPLLQDRAMDAVFVEALLQSADTGMVACDSSGRMIMMNSVVRGFFGGDSAGIPLKEWAQHFSLRHHDGSPLAADDLPMSRALGGEVVEHAGLLANDRQGRPRWLTINARPVRDAGGAVVGAVAAIHDITVEYKSRLYQMCTTEVLKALAESRSAAEAHQEVVRTVGGTLGWRYVRLWLVDPVTGRLRIEATYTGPGERPLPAPASIARGQGLAGLCWQRGELVWVPDIHAEGAPILPEVVAGTRFRAAGAVPVRSGEHVTGVLSFFSYDPQEPEPALAVLLTGIAGSVGAHLQQHRADDLEHHLAAATDEYIALVGHELRTPLTSIGAYIELIAEAPELGPDLRGLAEVVDRNSRLLRELVDQLLDLAALDGGHLSLLSGRVDLTELVGDAADAARKPAAERRITIDTNLAPESVVIGDLRRLRQVVDNLLDNAVKFSHDDSVVTVQLTGDDEAVVLRVTDTGIGLPSEDRPTLFRRLYRGDNVRHSGIPGNGLGLALCRAVVEHHQGTITLSPEYPSGTAVTVRLPSTPG</sequence>
<keyword evidence="4 8" id="KW-0597">Phosphoprotein</keyword>
<organism evidence="12 13">
    <name type="scientific">Couchioplanes caeruleus subsp. caeruleus</name>
    <dbReference type="NCBI Taxonomy" id="56427"/>
    <lineage>
        <taxon>Bacteria</taxon>
        <taxon>Bacillati</taxon>
        <taxon>Actinomycetota</taxon>
        <taxon>Actinomycetes</taxon>
        <taxon>Micromonosporales</taxon>
        <taxon>Micromonosporaceae</taxon>
        <taxon>Couchioplanes</taxon>
    </lineage>
</organism>
<dbReference type="PRINTS" id="PR00344">
    <property type="entry name" value="BCTRLSENSOR"/>
</dbReference>
<reference evidence="12 13" key="1">
    <citation type="submission" date="2016-09" db="EMBL/GenBank/DDBJ databases">
        <title>Couchioplanes caeruleus draft genome sequence.</title>
        <authorList>
            <person name="Sheehan J."/>
            <person name="Caffrey P."/>
        </authorList>
    </citation>
    <scope>NUCLEOTIDE SEQUENCE [LARGE SCALE GENOMIC DNA]</scope>
    <source>
        <strain evidence="12 13">DSM 43634</strain>
    </source>
</reference>
<proteinExistence type="predicted"/>
<dbReference type="PROSITE" id="PS50110">
    <property type="entry name" value="RESPONSE_REGULATORY"/>
    <property type="match status" value="1"/>
</dbReference>
<comment type="catalytic activity">
    <reaction evidence="1">
        <text>ATP + protein L-histidine = ADP + protein N-phospho-L-histidine.</text>
        <dbReference type="EC" id="2.7.13.3"/>
    </reaction>
</comment>
<evidence type="ECO:0000256" key="6">
    <source>
        <dbReference type="ARBA" id="ARBA00022777"/>
    </source>
</evidence>
<dbReference type="SUPFAM" id="SSF55785">
    <property type="entry name" value="PYP-like sensor domain (PAS domain)"/>
    <property type="match status" value="1"/>
</dbReference>
<evidence type="ECO:0000259" key="10">
    <source>
        <dbReference type="PROSITE" id="PS50110"/>
    </source>
</evidence>
<evidence type="ECO:0000256" key="8">
    <source>
        <dbReference type="PROSITE-ProRule" id="PRU00169"/>
    </source>
</evidence>
<dbReference type="InterPro" id="IPR036097">
    <property type="entry name" value="HisK_dim/P_sf"/>
</dbReference>
<dbReference type="Pfam" id="PF00512">
    <property type="entry name" value="HisKA"/>
    <property type="match status" value="1"/>
</dbReference>
<evidence type="ECO:0000256" key="2">
    <source>
        <dbReference type="ARBA" id="ARBA00004236"/>
    </source>
</evidence>
<dbReference type="EMBL" id="MEIA01000125">
    <property type="protein sequence ID" value="OJF13995.1"/>
    <property type="molecule type" value="Genomic_DNA"/>
</dbReference>
<dbReference type="GO" id="GO:0005886">
    <property type="term" value="C:plasma membrane"/>
    <property type="evidence" value="ECO:0007669"/>
    <property type="project" value="UniProtKB-SubCell"/>
</dbReference>
<name>A0A1K0GX54_9ACTN</name>
<evidence type="ECO:0000313" key="12">
    <source>
        <dbReference type="EMBL" id="OJF13995.1"/>
    </source>
</evidence>
<feature type="domain" description="Histidine kinase" evidence="9">
    <location>
        <begin position="443"/>
        <end position="659"/>
    </location>
</feature>
<dbReference type="SMART" id="SM00448">
    <property type="entry name" value="REC"/>
    <property type="match status" value="1"/>
</dbReference>
<dbReference type="InterPro" id="IPR003661">
    <property type="entry name" value="HisK_dim/P_dom"/>
</dbReference>
<dbReference type="EC" id="2.7.13.3" evidence="3"/>
<comment type="subcellular location">
    <subcellularLocation>
        <location evidence="2">Cell membrane</location>
    </subcellularLocation>
</comment>
<dbReference type="InterPro" id="IPR005467">
    <property type="entry name" value="His_kinase_dom"/>
</dbReference>
<dbReference type="NCBIfam" id="TIGR00229">
    <property type="entry name" value="sensory_box"/>
    <property type="match status" value="1"/>
</dbReference>
<dbReference type="SUPFAM" id="SSF55874">
    <property type="entry name" value="ATPase domain of HSP90 chaperone/DNA topoisomerase II/histidine kinase"/>
    <property type="match status" value="1"/>
</dbReference>
<dbReference type="InterPro" id="IPR001789">
    <property type="entry name" value="Sig_transdc_resp-reg_receiver"/>
</dbReference>
<dbReference type="SUPFAM" id="SSF52172">
    <property type="entry name" value="CheY-like"/>
    <property type="match status" value="1"/>
</dbReference>
<dbReference type="Proteomes" id="UP000182486">
    <property type="component" value="Unassembled WGS sequence"/>
</dbReference>
<dbReference type="Pfam" id="PF02518">
    <property type="entry name" value="HATPase_c"/>
    <property type="match status" value="1"/>
</dbReference>
<dbReference type="RefSeq" id="WP_071805287.1">
    <property type="nucleotide sequence ID" value="NZ_MEIA01000125.1"/>
</dbReference>
<keyword evidence="7" id="KW-0902">Two-component regulatory system</keyword>
<dbReference type="SUPFAM" id="SSF47384">
    <property type="entry name" value="Homodimeric domain of signal transducing histidine kinase"/>
    <property type="match status" value="1"/>
</dbReference>
<dbReference type="Pfam" id="PF13185">
    <property type="entry name" value="GAF_2"/>
    <property type="match status" value="1"/>
</dbReference>
<dbReference type="InterPro" id="IPR003594">
    <property type="entry name" value="HATPase_dom"/>
</dbReference>
<keyword evidence="6" id="KW-0418">Kinase</keyword>
<evidence type="ECO:0000256" key="7">
    <source>
        <dbReference type="ARBA" id="ARBA00023012"/>
    </source>
</evidence>
<dbReference type="Gene3D" id="3.30.450.20">
    <property type="entry name" value="PAS domain"/>
    <property type="match status" value="1"/>
</dbReference>
<dbReference type="PROSITE" id="PS50109">
    <property type="entry name" value="HIS_KIN"/>
    <property type="match status" value="1"/>
</dbReference>
<dbReference type="InterPro" id="IPR036890">
    <property type="entry name" value="HATPase_C_sf"/>
</dbReference>
<evidence type="ECO:0000259" key="9">
    <source>
        <dbReference type="PROSITE" id="PS50109"/>
    </source>
</evidence>
<feature type="domain" description="PAC" evidence="11">
    <location>
        <begin position="216"/>
        <end position="269"/>
    </location>
</feature>
<dbReference type="Pfam" id="PF08448">
    <property type="entry name" value="PAS_4"/>
    <property type="match status" value="1"/>
</dbReference>
<dbReference type="GO" id="GO:0000155">
    <property type="term" value="F:phosphorelay sensor kinase activity"/>
    <property type="evidence" value="ECO:0007669"/>
    <property type="project" value="InterPro"/>
</dbReference>
<evidence type="ECO:0000313" key="13">
    <source>
        <dbReference type="Proteomes" id="UP000182486"/>
    </source>
</evidence>
<dbReference type="PANTHER" id="PTHR43547:SF2">
    <property type="entry name" value="HYBRID SIGNAL TRANSDUCTION HISTIDINE KINASE C"/>
    <property type="match status" value="1"/>
</dbReference>
<dbReference type="AlphaFoldDB" id="A0A1K0GX54"/>
<evidence type="ECO:0000256" key="4">
    <source>
        <dbReference type="ARBA" id="ARBA00022553"/>
    </source>
</evidence>
<dbReference type="Gene3D" id="3.30.450.40">
    <property type="match status" value="1"/>
</dbReference>
<evidence type="ECO:0000256" key="5">
    <source>
        <dbReference type="ARBA" id="ARBA00022679"/>
    </source>
</evidence>
<dbReference type="SMART" id="SM00387">
    <property type="entry name" value="HATPase_c"/>
    <property type="match status" value="1"/>
</dbReference>
<evidence type="ECO:0000256" key="1">
    <source>
        <dbReference type="ARBA" id="ARBA00000085"/>
    </source>
</evidence>
<dbReference type="SMART" id="SM00065">
    <property type="entry name" value="GAF"/>
    <property type="match status" value="1"/>
</dbReference>
<comment type="caution">
    <text evidence="12">The sequence shown here is derived from an EMBL/GenBank/DDBJ whole genome shotgun (WGS) entry which is preliminary data.</text>
</comment>
<dbReference type="InterPro" id="IPR000014">
    <property type="entry name" value="PAS"/>
</dbReference>
<dbReference type="CDD" id="cd00082">
    <property type="entry name" value="HisKA"/>
    <property type="match status" value="1"/>
</dbReference>
<dbReference type="InterPro" id="IPR000700">
    <property type="entry name" value="PAS-assoc_C"/>
</dbReference>
<gene>
    <name evidence="12" type="ORF">BG844_12225</name>
</gene>
<dbReference type="InterPro" id="IPR004358">
    <property type="entry name" value="Sig_transdc_His_kin-like_C"/>
</dbReference>
<dbReference type="Gene3D" id="3.30.565.10">
    <property type="entry name" value="Histidine kinase-like ATPase, C-terminal domain"/>
    <property type="match status" value="1"/>
</dbReference>
<dbReference type="InterPro" id="IPR003018">
    <property type="entry name" value="GAF"/>
</dbReference>
<feature type="domain" description="Response regulatory" evidence="10">
    <location>
        <begin position="3"/>
        <end position="118"/>
    </location>
</feature>
<dbReference type="InterPro" id="IPR035965">
    <property type="entry name" value="PAS-like_dom_sf"/>
</dbReference>
<keyword evidence="5" id="KW-0808">Transferase</keyword>
<dbReference type="InterPro" id="IPR013656">
    <property type="entry name" value="PAS_4"/>
</dbReference>
<dbReference type="Gene3D" id="3.40.50.2300">
    <property type="match status" value="1"/>
</dbReference>
<dbReference type="InterPro" id="IPR029016">
    <property type="entry name" value="GAF-like_dom_sf"/>
</dbReference>
<dbReference type="PANTHER" id="PTHR43547">
    <property type="entry name" value="TWO-COMPONENT HISTIDINE KINASE"/>
    <property type="match status" value="1"/>
</dbReference>
<dbReference type="Pfam" id="PF00072">
    <property type="entry name" value="Response_reg"/>
    <property type="match status" value="1"/>
</dbReference>
<dbReference type="SUPFAM" id="SSF55781">
    <property type="entry name" value="GAF domain-like"/>
    <property type="match status" value="1"/>
</dbReference>
<keyword evidence="13" id="KW-1185">Reference proteome</keyword>
<accession>A0A1K0GX54</accession>
<feature type="modified residue" description="4-aspartylphosphate" evidence="8">
    <location>
        <position position="52"/>
    </location>
</feature>
<dbReference type="PROSITE" id="PS50113">
    <property type="entry name" value="PAC"/>
    <property type="match status" value="1"/>
</dbReference>
<protein>
    <recommendedName>
        <fullName evidence="3">histidine kinase</fullName>
        <ecNumber evidence="3">2.7.13.3</ecNumber>
    </recommendedName>
</protein>
<dbReference type="SMART" id="SM00388">
    <property type="entry name" value="HisKA"/>
    <property type="match status" value="1"/>
</dbReference>
<evidence type="ECO:0000256" key="3">
    <source>
        <dbReference type="ARBA" id="ARBA00012438"/>
    </source>
</evidence>
<dbReference type="FunFam" id="3.30.565.10:FF:000006">
    <property type="entry name" value="Sensor histidine kinase WalK"/>
    <property type="match status" value="1"/>
</dbReference>
<evidence type="ECO:0000259" key="11">
    <source>
        <dbReference type="PROSITE" id="PS50113"/>
    </source>
</evidence>
<dbReference type="InterPro" id="IPR011006">
    <property type="entry name" value="CheY-like_superfamily"/>
</dbReference>
<dbReference type="CDD" id="cd17546">
    <property type="entry name" value="REC_hyHK_CKI1_RcsC-like"/>
    <property type="match status" value="1"/>
</dbReference>
<dbReference type="Gene3D" id="1.10.287.130">
    <property type="match status" value="1"/>
</dbReference>